<evidence type="ECO:0000313" key="2">
    <source>
        <dbReference type="Proteomes" id="UP001501102"/>
    </source>
</evidence>
<keyword evidence="2" id="KW-1185">Reference proteome</keyword>
<evidence type="ECO:0000313" key="1">
    <source>
        <dbReference type="EMBL" id="GAA2924231.1"/>
    </source>
</evidence>
<name>A0ABP6JAI8_STRTU</name>
<reference evidence="2" key="1">
    <citation type="journal article" date="2019" name="Int. J. Syst. Evol. Microbiol.">
        <title>The Global Catalogue of Microorganisms (GCM) 10K type strain sequencing project: providing services to taxonomists for standard genome sequencing and annotation.</title>
        <authorList>
            <consortium name="The Broad Institute Genomics Platform"/>
            <consortium name="The Broad Institute Genome Sequencing Center for Infectious Disease"/>
            <person name="Wu L."/>
            <person name="Ma J."/>
        </authorList>
    </citation>
    <scope>NUCLEOTIDE SEQUENCE [LARGE SCALE GENOMIC DNA]</scope>
    <source>
        <strain evidence="2">JCM 4087</strain>
    </source>
</reference>
<protein>
    <submittedName>
        <fullName evidence="1">Uncharacterized protein</fullName>
    </submittedName>
</protein>
<proteinExistence type="predicted"/>
<accession>A0ABP6JAI8</accession>
<organism evidence="1 2">
    <name type="scientific">Streptomyces thioluteus</name>
    <dbReference type="NCBI Taxonomy" id="66431"/>
    <lineage>
        <taxon>Bacteria</taxon>
        <taxon>Bacillati</taxon>
        <taxon>Actinomycetota</taxon>
        <taxon>Actinomycetes</taxon>
        <taxon>Kitasatosporales</taxon>
        <taxon>Streptomycetaceae</taxon>
        <taxon>Streptomyces</taxon>
    </lineage>
</organism>
<dbReference type="EMBL" id="BAAAXZ010000078">
    <property type="protein sequence ID" value="GAA2924231.1"/>
    <property type="molecule type" value="Genomic_DNA"/>
</dbReference>
<comment type="caution">
    <text evidence="1">The sequence shown here is derived from an EMBL/GenBank/DDBJ whole genome shotgun (WGS) entry which is preliminary data.</text>
</comment>
<dbReference type="Proteomes" id="UP001501102">
    <property type="component" value="Unassembled WGS sequence"/>
</dbReference>
<gene>
    <name evidence="1" type="ORF">GCM10020221_20250</name>
</gene>
<sequence length="124" mass="13754">MVGNERRAGGRYALTRCMHPRELMTTRGVCTMTLYTMMPISLPPAALSAICMFIAVGTAEYHSFHAIERADHALAKNDAMPTLTLRPLRGLYCSTESWLILVTRPSLTIPSHVHNLTTRLEPSA</sequence>